<evidence type="ECO:0000256" key="1">
    <source>
        <dbReference type="SAM" id="MobiDB-lite"/>
    </source>
</evidence>
<dbReference type="SUPFAM" id="SSF48371">
    <property type="entry name" value="ARM repeat"/>
    <property type="match status" value="1"/>
</dbReference>
<gene>
    <name evidence="2" type="ORF">LIP_1554</name>
</gene>
<dbReference type="KEGG" id="lpil:LIP_1554"/>
<accession>A0A0K2SJW2</accession>
<dbReference type="STRING" id="1555112.LIP_1554"/>
<keyword evidence="3" id="KW-1185">Reference proteome</keyword>
<dbReference type="AlphaFoldDB" id="A0A0K2SJW2"/>
<sequence length="190" mass="21577">MNERVQALFADRESSDSDVAYQALGRLFEITERPVDWAYEFWDQLLKDLTARAGQKRAFAAQMLARLAISDPDGRMLKDFPKVAAVMKDEKTVTARHTLQSLWRIGLAGPQQKAMVLEALEHRFRECAEEKNGTLVRTDVVTALGRLTKATGDATIEVRLNALIETEPDEKQRKKQRAAWRKAIAWPAPR</sequence>
<name>A0A0K2SJW2_LIMPI</name>
<dbReference type="Proteomes" id="UP000065807">
    <property type="component" value="Chromosome"/>
</dbReference>
<dbReference type="EMBL" id="AP014924">
    <property type="protein sequence ID" value="BAS27401.1"/>
    <property type="molecule type" value="Genomic_DNA"/>
</dbReference>
<evidence type="ECO:0000313" key="2">
    <source>
        <dbReference type="EMBL" id="BAS27401.1"/>
    </source>
</evidence>
<dbReference type="InterPro" id="IPR011989">
    <property type="entry name" value="ARM-like"/>
</dbReference>
<organism evidence="2 3">
    <name type="scientific">Limnochorda pilosa</name>
    <dbReference type="NCBI Taxonomy" id="1555112"/>
    <lineage>
        <taxon>Bacteria</taxon>
        <taxon>Bacillati</taxon>
        <taxon>Bacillota</taxon>
        <taxon>Limnochordia</taxon>
        <taxon>Limnochordales</taxon>
        <taxon>Limnochordaceae</taxon>
        <taxon>Limnochorda</taxon>
    </lineage>
</organism>
<dbReference type="OrthoDB" id="5510862at2"/>
<proteinExistence type="predicted"/>
<evidence type="ECO:0000313" key="3">
    <source>
        <dbReference type="Proteomes" id="UP000065807"/>
    </source>
</evidence>
<feature type="compositionally biased region" description="Low complexity" evidence="1">
    <location>
        <begin position="181"/>
        <end position="190"/>
    </location>
</feature>
<dbReference type="RefSeq" id="WP_068136190.1">
    <property type="nucleotide sequence ID" value="NZ_AP014924.1"/>
</dbReference>
<dbReference type="Gene3D" id="1.25.10.10">
    <property type="entry name" value="Leucine-rich Repeat Variant"/>
    <property type="match status" value="1"/>
</dbReference>
<protein>
    <submittedName>
        <fullName evidence="2">Uncharacterized protein</fullName>
    </submittedName>
</protein>
<dbReference type="InterPro" id="IPR016024">
    <property type="entry name" value="ARM-type_fold"/>
</dbReference>
<reference evidence="3" key="1">
    <citation type="submission" date="2015-07" db="EMBL/GenBank/DDBJ databases">
        <title>Complete genome sequence and phylogenetic analysis of Limnochorda pilosa.</title>
        <authorList>
            <person name="Watanabe M."/>
            <person name="Kojima H."/>
            <person name="Fukui M."/>
        </authorList>
    </citation>
    <scope>NUCLEOTIDE SEQUENCE [LARGE SCALE GENOMIC DNA]</scope>
    <source>
        <strain evidence="3">HC45</strain>
    </source>
</reference>
<reference evidence="3" key="2">
    <citation type="journal article" date="2016" name="Int. J. Syst. Evol. Microbiol.">
        <title>Complete genome sequence and cell structure of Limnochorda pilosa, a Gram-negative spore-former within the phylum Firmicutes.</title>
        <authorList>
            <person name="Watanabe M."/>
            <person name="Kojima H."/>
            <person name="Fukui M."/>
        </authorList>
    </citation>
    <scope>NUCLEOTIDE SEQUENCE [LARGE SCALE GENOMIC DNA]</scope>
    <source>
        <strain evidence="3">HC45</strain>
    </source>
</reference>
<feature type="region of interest" description="Disordered" evidence="1">
    <location>
        <begin position="169"/>
        <end position="190"/>
    </location>
</feature>